<dbReference type="InterPro" id="IPR040442">
    <property type="entry name" value="Pyrv_kinase-like_dom_sf"/>
</dbReference>
<dbReference type="GO" id="GO:0016832">
    <property type="term" value="F:aldehyde-lyase activity"/>
    <property type="evidence" value="ECO:0007669"/>
    <property type="project" value="TreeGrafter"/>
</dbReference>
<evidence type="ECO:0000313" key="6">
    <source>
        <dbReference type="Proteomes" id="UP000479710"/>
    </source>
</evidence>
<protein>
    <recommendedName>
        <fullName evidence="4">HpcH/HpaI aldolase/citrate lyase domain-containing protein</fullName>
    </recommendedName>
</protein>
<dbReference type="InterPro" id="IPR015813">
    <property type="entry name" value="Pyrv/PenolPyrv_kinase-like_dom"/>
</dbReference>
<keyword evidence="2" id="KW-0479">Metal-binding</keyword>
<dbReference type="EMBL" id="SPHZ02000007">
    <property type="protein sequence ID" value="KAF0909005.1"/>
    <property type="molecule type" value="Genomic_DNA"/>
</dbReference>
<dbReference type="SUPFAM" id="SSF51621">
    <property type="entry name" value="Phosphoenolpyruvate/pyruvate domain"/>
    <property type="match status" value="1"/>
</dbReference>
<accession>A0A6G1D8C3</accession>
<feature type="domain" description="HpcH/HpaI aldolase/citrate lyase" evidence="4">
    <location>
        <begin position="69"/>
        <end position="139"/>
    </location>
</feature>
<dbReference type="GO" id="GO:0005737">
    <property type="term" value="C:cytoplasm"/>
    <property type="evidence" value="ECO:0007669"/>
    <property type="project" value="TreeGrafter"/>
</dbReference>
<evidence type="ECO:0000256" key="1">
    <source>
        <dbReference type="ARBA" id="ARBA00005568"/>
    </source>
</evidence>
<dbReference type="PANTHER" id="PTHR30502">
    <property type="entry name" value="2-KETO-3-DEOXY-L-RHAMNONATE ALDOLASE"/>
    <property type="match status" value="1"/>
</dbReference>
<evidence type="ECO:0000256" key="3">
    <source>
        <dbReference type="ARBA" id="ARBA00023239"/>
    </source>
</evidence>
<sequence>MAATVSLSYLLLASKPNPSPLLSCRAPALLPLPRRGQRPAPAIFATTFDLLSAAPFLKSRLTARETLYRLFLLSFSPTLADLATLAGYDYVIVDMEHGPGGIPEALACLCALDTARTPAVIHLPEACPIWAKKALDLGPADHRRREETMERRRSTSERREREVEISVADRFAALPDGVLARIVSKLP</sequence>
<dbReference type="AlphaFoldDB" id="A0A6G1D8C3"/>
<evidence type="ECO:0000259" key="4">
    <source>
        <dbReference type="Pfam" id="PF03328"/>
    </source>
</evidence>
<organism evidence="5 6">
    <name type="scientific">Oryza meyeriana var. granulata</name>
    <dbReference type="NCBI Taxonomy" id="110450"/>
    <lineage>
        <taxon>Eukaryota</taxon>
        <taxon>Viridiplantae</taxon>
        <taxon>Streptophyta</taxon>
        <taxon>Embryophyta</taxon>
        <taxon>Tracheophyta</taxon>
        <taxon>Spermatophyta</taxon>
        <taxon>Magnoliopsida</taxon>
        <taxon>Liliopsida</taxon>
        <taxon>Poales</taxon>
        <taxon>Poaceae</taxon>
        <taxon>BOP clade</taxon>
        <taxon>Oryzoideae</taxon>
        <taxon>Oryzeae</taxon>
        <taxon>Oryzinae</taxon>
        <taxon>Oryza</taxon>
        <taxon>Oryza meyeriana</taxon>
    </lineage>
</organism>
<dbReference type="Gene3D" id="3.20.20.60">
    <property type="entry name" value="Phosphoenolpyruvate-binding domains"/>
    <property type="match status" value="1"/>
</dbReference>
<dbReference type="PANTHER" id="PTHR30502:SF0">
    <property type="entry name" value="PHOSPHOENOLPYRUVATE CARBOXYLASE FAMILY PROTEIN"/>
    <property type="match status" value="1"/>
</dbReference>
<dbReference type="InterPro" id="IPR005000">
    <property type="entry name" value="Aldolase/citrate-lyase_domain"/>
</dbReference>
<dbReference type="InterPro" id="IPR050251">
    <property type="entry name" value="HpcH-HpaI_aldolase"/>
</dbReference>
<comment type="similarity">
    <text evidence="1">Belongs to the HpcH/HpaI aldolase family.</text>
</comment>
<dbReference type="Pfam" id="PF03328">
    <property type="entry name" value="HpcH_HpaI"/>
    <property type="match status" value="1"/>
</dbReference>
<name>A0A6G1D8C3_9ORYZ</name>
<keyword evidence="6" id="KW-1185">Reference proteome</keyword>
<gene>
    <name evidence="5" type="ORF">E2562_030545</name>
</gene>
<dbReference type="OrthoDB" id="1621678at2759"/>
<reference evidence="5 6" key="1">
    <citation type="submission" date="2019-11" db="EMBL/GenBank/DDBJ databases">
        <title>Whole genome sequence of Oryza granulata.</title>
        <authorList>
            <person name="Li W."/>
        </authorList>
    </citation>
    <scope>NUCLEOTIDE SEQUENCE [LARGE SCALE GENOMIC DNA]</scope>
    <source>
        <strain evidence="6">cv. Menghai</strain>
        <tissue evidence="5">Leaf</tissue>
    </source>
</reference>
<keyword evidence="3" id="KW-0456">Lyase</keyword>
<dbReference type="GO" id="GO:0046872">
    <property type="term" value="F:metal ion binding"/>
    <property type="evidence" value="ECO:0007669"/>
    <property type="project" value="UniProtKB-KW"/>
</dbReference>
<comment type="caution">
    <text evidence="5">The sequence shown here is derived from an EMBL/GenBank/DDBJ whole genome shotgun (WGS) entry which is preliminary data.</text>
</comment>
<evidence type="ECO:0000256" key="2">
    <source>
        <dbReference type="ARBA" id="ARBA00022723"/>
    </source>
</evidence>
<dbReference type="Proteomes" id="UP000479710">
    <property type="component" value="Unassembled WGS sequence"/>
</dbReference>
<proteinExistence type="inferred from homology"/>
<evidence type="ECO:0000313" key="5">
    <source>
        <dbReference type="EMBL" id="KAF0909005.1"/>
    </source>
</evidence>